<accession>A0A3R8S4D0</accession>
<comment type="caution">
    <text evidence="1">The sequence shown here is derived from an EMBL/GenBank/DDBJ whole genome shotgun (WGS) entry which is preliminary data.</text>
</comment>
<sequence length="174" mass="18337">MHSNYPNEGWSQYLVGGAPNWSLITVAGHSQGSGHAAFMGKLHVLDRIAMFSGPGDTGNANGLPAQWTSLPNATPAARQYGFTHQQDELVPLAAIELNWSQIGLGVFGASTSVDGRAAPFGDRRQLTTNIAIPVSPLSPSTAPAHSGTVVDVVTPLTSAGEPLYLPVWNYMVFP</sequence>
<gene>
    <name evidence="1" type="ORF">D7D48_01225</name>
</gene>
<dbReference type="Proteomes" id="UP000268553">
    <property type="component" value="Unassembled WGS sequence"/>
</dbReference>
<dbReference type="OrthoDB" id="651780at2"/>
<organism evidence="1 2">
    <name type="scientific">Sphingorhabdus wooponensis</name>
    <dbReference type="NCBI Taxonomy" id="940136"/>
    <lineage>
        <taxon>Bacteria</taxon>
        <taxon>Pseudomonadati</taxon>
        <taxon>Pseudomonadota</taxon>
        <taxon>Alphaproteobacteria</taxon>
        <taxon>Sphingomonadales</taxon>
        <taxon>Sphingomonadaceae</taxon>
        <taxon>Sphingorhabdus</taxon>
    </lineage>
</organism>
<dbReference type="NCBIfam" id="NF047580">
    <property type="entry name" value="BPSS1187_fam"/>
    <property type="match status" value="1"/>
</dbReference>
<dbReference type="EMBL" id="RWJI01000001">
    <property type="protein sequence ID" value="RRQ51551.1"/>
    <property type="molecule type" value="Genomic_DNA"/>
</dbReference>
<dbReference type="InterPro" id="IPR058180">
    <property type="entry name" value="BPSS1187-like"/>
</dbReference>
<keyword evidence="2" id="KW-1185">Reference proteome</keyword>
<evidence type="ECO:0008006" key="3">
    <source>
        <dbReference type="Google" id="ProtNLM"/>
    </source>
</evidence>
<dbReference type="AlphaFoldDB" id="A0A3R8S4D0"/>
<name>A0A3R8S4D0_9SPHN</name>
<protein>
    <recommendedName>
        <fullName evidence="3">Alpha/beta hydrolase</fullName>
    </recommendedName>
</protein>
<reference evidence="1 2" key="1">
    <citation type="submission" date="2018-12" db="EMBL/GenBank/DDBJ databases">
        <authorList>
            <person name="Kim S.-J."/>
            <person name="Jung G.-Y."/>
        </authorList>
    </citation>
    <scope>NUCLEOTIDE SEQUENCE [LARGE SCALE GENOMIC DNA]</scope>
    <source>
        <strain evidence="1 2">03SU3-P</strain>
    </source>
</reference>
<evidence type="ECO:0000313" key="1">
    <source>
        <dbReference type="EMBL" id="RRQ51551.1"/>
    </source>
</evidence>
<proteinExistence type="predicted"/>
<evidence type="ECO:0000313" key="2">
    <source>
        <dbReference type="Proteomes" id="UP000268553"/>
    </source>
</evidence>